<feature type="compositionally biased region" description="Pro residues" evidence="1">
    <location>
        <begin position="56"/>
        <end position="68"/>
    </location>
</feature>
<feature type="domain" description="PPIase cyclophilin-type" evidence="2">
    <location>
        <begin position="124"/>
        <end position="313"/>
    </location>
</feature>
<sequence>MSPHTTTPPPWPPHPHPFPASTTNASSPSLPLPLPTKTLKSPETLTLTLTDAPFSSSPPSPPPHPSSSPRPSSASASPSPGGADDAVASPAVTDRVFMDFSICPGYFRSDRTVGSDLAACPDAEPIGRVVFGLYGRLLPRTVANFKSMCDSDAYKGTLVHKILQGQFFVAGRQGRRDKGEVRPPSDLMRNSEVVDPKAFQLKHSRPGTLSLCLSENDDYDEIKLDPEYRNVEFLVTTGPGPSPQLDNENIVFGTVLEGMDVVTAIAAIPTYKPGERIRQFNDFAEFIGDERAQIARTMWNRPLKTVYISNCGELKVAKPSLSPSLP</sequence>
<proteinExistence type="predicted"/>
<dbReference type="Gene3D" id="2.40.100.10">
    <property type="entry name" value="Cyclophilin-like"/>
    <property type="match status" value="1"/>
</dbReference>
<evidence type="ECO:0000313" key="3">
    <source>
        <dbReference type="EMBL" id="KAJ6804097.1"/>
    </source>
</evidence>
<dbReference type="PROSITE" id="PS50072">
    <property type="entry name" value="CSA_PPIASE_2"/>
    <property type="match status" value="1"/>
</dbReference>
<feature type="compositionally biased region" description="Low complexity" evidence="1">
    <location>
        <begin position="19"/>
        <end position="55"/>
    </location>
</feature>
<dbReference type="PANTHER" id="PTHR47875">
    <property type="entry name" value="PEPTIDYL-PROLYL CIS-TRANS ISOMERASE CYP28, CHLOROPLASTIC"/>
    <property type="match status" value="1"/>
</dbReference>
<organism evidence="3 4">
    <name type="scientific">Iris pallida</name>
    <name type="common">Sweet iris</name>
    <dbReference type="NCBI Taxonomy" id="29817"/>
    <lineage>
        <taxon>Eukaryota</taxon>
        <taxon>Viridiplantae</taxon>
        <taxon>Streptophyta</taxon>
        <taxon>Embryophyta</taxon>
        <taxon>Tracheophyta</taxon>
        <taxon>Spermatophyta</taxon>
        <taxon>Magnoliopsida</taxon>
        <taxon>Liliopsida</taxon>
        <taxon>Asparagales</taxon>
        <taxon>Iridaceae</taxon>
        <taxon>Iridoideae</taxon>
        <taxon>Irideae</taxon>
        <taxon>Iris</taxon>
    </lineage>
</organism>
<dbReference type="InterPro" id="IPR002130">
    <property type="entry name" value="Cyclophilin-type_PPIase_dom"/>
</dbReference>
<dbReference type="Proteomes" id="UP001140949">
    <property type="component" value="Unassembled WGS sequence"/>
</dbReference>
<name>A0AAX6EIW3_IRIPA</name>
<dbReference type="AlphaFoldDB" id="A0AAX6EIW3"/>
<dbReference type="Pfam" id="PF00160">
    <property type="entry name" value="Pro_isomerase"/>
    <property type="match status" value="1"/>
</dbReference>
<dbReference type="CDD" id="cd00317">
    <property type="entry name" value="cyclophilin"/>
    <property type="match status" value="1"/>
</dbReference>
<gene>
    <name evidence="3" type="ORF">M6B38_186520</name>
</gene>
<dbReference type="PANTHER" id="PTHR47875:SF1">
    <property type="entry name" value="PEPTIDYL-PROLYL CIS-TRANS ISOMERASE CYP28, CHLOROPLASTIC"/>
    <property type="match status" value="1"/>
</dbReference>
<feature type="region of interest" description="Disordered" evidence="1">
    <location>
        <begin position="1"/>
        <end position="87"/>
    </location>
</feature>
<protein>
    <submittedName>
        <fullName evidence="3">Peptidyl-prolyl cis-trans isomerase CYP28, chloroplastic</fullName>
    </submittedName>
</protein>
<evidence type="ECO:0000256" key="1">
    <source>
        <dbReference type="SAM" id="MobiDB-lite"/>
    </source>
</evidence>
<evidence type="ECO:0000313" key="4">
    <source>
        <dbReference type="Proteomes" id="UP001140949"/>
    </source>
</evidence>
<dbReference type="FunFam" id="2.40.100.10:FF:000037">
    <property type="entry name" value="Peptidyl-prolyl cis-trans isomerase"/>
    <property type="match status" value="1"/>
</dbReference>
<evidence type="ECO:0000259" key="2">
    <source>
        <dbReference type="PROSITE" id="PS50072"/>
    </source>
</evidence>
<feature type="compositionally biased region" description="Low complexity" evidence="1">
    <location>
        <begin position="69"/>
        <end position="80"/>
    </location>
</feature>
<dbReference type="GO" id="GO:0003755">
    <property type="term" value="F:peptidyl-prolyl cis-trans isomerase activity"/>
    <property type="evidence" value="ECO:0007669"/>
    <property type="project" value="InterPro"/>
</dbReference>
<dbReference type="InterPro" id="IPR029000">
    <property type="entry name" value="Cyclophilin-like_dom_sf"/>
</dbReference>
<keyword evidence="4" id="KW-1185">Reference proteome</keyword>
<reference evidence="3" key="2">
    <citation type="submission" date="2023-04" db="EMBL/GenBank/DDBJ databases">
        <authorList>
            <person name="Bruccoleri R.E."/>
            <person name="Oakeley E.J."/>
            <person name="Faust A.-M."/>
            <person name="Dessus-Babus S."/>
            <person name="Altorfer M."/>
            <person name="Burckhardt D."/>
            <person name="Oertli M."/>
            <person name="Naumann U."/>
            <person name="Petersen F."/>
            <person name="Wong J."/>
        </authorList>
    </citation>
    <scope>NUCLEOTIDE SEQUENCE</scope>
    <source>
        <strain evidence="3">GSM-AAB239-AS_SAM_17_03QT</strain>
        <tissue evidence="3">Leaf</tissue>
    </source>
</reference>
<comment type="caution">
    <text evidence="3">The sequence shown here is derived from an EMBL/GenBank/DDBJ whole genome shotgun (WGS) entry which is preliminary data.</text>
</comment>
<dbReference type="InterPro" id="IPR044178">
    <property type="entry name" value="CYP28-like"/>
</dbReference>
<reference evidence="3" key="1">
    <citation type="journal article" date="2023" name="GigaByte">
        <title>Genome assembly of the bearded iris, Iris pallida Lam.</title>
        <authorList>
            <person name="Bruccoleri R.E."/>
            <person name="Oakeley E.J."/>
            <person name="Faust A.M.E."/>
            <person name="Altorfer M."/>
            <person name="Dessus-Babus S."/>
            <person name="Burckhardt D."/>
            <person name="Oertli M."/>
            <person name="Naumann U."/>
            <person name="Petersen F."/>
            <person name="Wong J."/>
        </authorList>
    </citation>
    <scope>NUCLEOTIDE SEQUENCE</scope>
    <source>
        <strain evidence="3">GSM-AAB239-AS_SAM_17_03QT</strain>
    </source>
</reference>
<feature type="compositionally biased region" description="Pro residues" evidence="1">
    <location>
        <begin position="1"/>
        <end position="18"/>
    </location>
</feature>
<accession>A0AAX6EIW3</accession>
<dbReference type="SUPFAM" id="SSF50891">
    <property type="entry name" value="Cyclophilin-like"/>
    <property type="match status" value="1"/>
</dbReference>
<dbReference type="EMBL" id="JANAVB010036020">
    <property type="protein sequence ID" value="KAJ6804097.1"/>
    <property type="molecule type" value="Genomic_DNA"/>
</dbReference>
<keyword evidence="3" id="KW-0413">Isomerase</keyword>
<dbReference type="GO" id="GO:0009507">
    <property type="term" value="C:chloroplast"/>
    <property type="evidence" value="ECO:0007669"/>
    <property type="project" value="TreeGrafter"/>
</dbReference>
<dbReference type="PRINTS" id="PR00153">
    <property type="entry name" value="CSAPPISMRASE"/>
</dbReference>